<accession>A0AAW0USN0</accession>
<feature type="domain" description="Methyltransferase FkbM" evidence="2">
    <location>
        <begin position="114"/>
        <end position="256"/>
    </location>
</feature>
<dbReference type="Proteomes" id="UP001487740">
    <property type="component" value="Unassembled WGS sequence"/>
</dbReference>
<dbReference type="InterPro" id="IPR053202">
    <property type="entry name" value="EGF_Rcpt_Signaling_Reg"/>
</dbReference>
<name>A0AAW0USN0_SCYPA</name>
<keyword evidence="4" id="KW-1185">Reference proteome</keyword>
<protein>
    <recommendedName>
        <fullName evidence="2">Methyltransferase FkbM domain-containing protein</fullName>
    </recommendedName>
</protein>
<comment type="caution">
    <text evidence="3">The sequence shown here is derived from an EMBL/GenBank/DDBJ whole genome shotgun (WGS) entry which is preliminary data.</text>
</comment>
<evidence type="ECO:0000256" key="1">
    <source>
        <dbReference type="SAM" id="Phobius"/>
    </source>
</evidence>
<dbReference type="GO" id="GO:0005794">
    <property type="term" value="C:Golgi apparatus"/>
    <property type="evidence" value="ECO:0007669"/>
    <property type="project" value="TreeGrafter"/>
</dbReference>
<proteinExistence type="predicted"/>
<evidence type="ECO:0000313" key="4">
    <source>
        <dbReference type="Proteomes" id="UP001487740"/>
    </source>
</evidence>
<dbReference type="GO" id="GO:0005789">
    <property type="term" value="C:endoplasmic reticulum membrane"/>
    <property type="evidence" value="ECO:0007669"/>
    <property type="project" value="TreeGrafter"/>
</dbReference>
<dbReference type="PANTHER" id="PTHR34009:SF2">
    <property type="entry name" value="PROTEIN STAR"/>
    <property type="match status" value="1"/>
</dbReference>
<dbReference type="GO" id="GO:0031902">
    <property type="term" value="C:late endosome membrane"/>
    <property type="evidence" value="ECO:0007669"/>
    <property type="project" value="TreeGrafter"/>
</dbReference>
<dbReference type="Gene3D" id="3.40.50.150">
    <property type="entry name" value="Vaccinia Virus protein VP39"/>
    <property type="match status" value="1"/>
</dbReference>
<keyword evidence="1" id="KW-0472">Membrane</keyword>
<dbReference type="PANTHER" id="PTHR34009">
    <property type="entry name" value="PROTEIN STAR"/>
    <property type="match status" value="1"/>
</dbReference>
<organism evidence="3 4">
    <name type="scientific">Scylla paramamosain</name>
    <name type="common">Mud crab</name>
    <dbReference type="NCBI Taxonomy" id="85552"/>
    <lineage>
        <taxon>Eukaryota</taxon>
        <taxon>Metazoa</taxon>
        <taxon>Ecdysozoa</taxon>
        <taxon>Arthropoda</taxon>
        <taxon>Crustacea</taxon>
        <taxon>Multicrustacea</taxon>
        <taxon>Malacostraca</taxon>
        <taxon>Eumalacostraca</taxon>
        <taxon>Eucarida</taxon>
        <taxon>Decapoda</taxon>
        <taxon>Pleocyemata</taxon>
        <taxon>Brachyura</taxon>
        <taxon>Eubrachyura</taxon>
        <taxon>Portunoidea</taxon>
        <taxon>Portunidae</taxon>
        <taxon>Portuninae</taxon>
        <taxon>Scylla</taxon>
    </lineage>
</organism>
<dbReference type="SUPFAM" id="SSF53335">
    <property type="entry name" value="S-adenosyl-L-methionine-dependent methyltransferases"/>
    <property type="match status" value="1"/>
</dbReference>
<evidence type="ECO:0000313" key="3">
    <source>
        <dbReference type="EMBL" id="KAK8402916.1"/>
    </source>
</evidence>
<keyword evidence="1" id="KW-1133">Transmembrane helix</keyword>
<dbReference type="EMBL" id="JARAKH010000007">
    <property type="protein sequence ID" value="KAK8402916.1"/>
    <property type="molecule type" value="Genomic_DNA"/>
</dbReference>
<keyword evidence="1" id="KW-0812">Transmembrane</keyword>
<reference evidence="3 4" key="1">
    <citation type="submission" date="2023-03" db="EMBL/GenBank/DDBJ databases">
        <title>High-quality genome of Scylla paramamosain provides insights in environmental adaptation.</title>
        <authorList>
            <person name="Zhang L."/>
        </authorList>
    </citation>
    <scope>NUCLEOTIDE SEQUENCE [LARGE SCALE GENOMIC DNA]</scope>
    <source>
        <strain evidence="3">LZ_2023a</strain>
        <tissue evidence="3">Muscle</tissue>
    </source>
</reference>
<dbReference type="GO" id="GO:0005886">
    <property type="term" value="C:plasma membrane"/>
    <property type="evidence" value="ECO:0007669"/>
    <property type="project" value="TreeGrafter"/>
</dbReference>
<evidence type="ECO:0000259" key="2">
    <source>
        <dbReference type="Pfam" id="PF05050"/>
    </source>
</evidence>
<sequence length="312" mass="34157">MGLDKNGINRCVSACLAALVAVIGVLVILQLSALVLGPPSSVCTKQVCLAKFLEGPPAFNNKAMANYLQSNYFSPPASAEYRLSGHDGMNPAVKELVAFIKTYFKDKRGGVFLDLGAGDGEYHSITLPLERDLGWSGLLVEPNPNLYKKLLKKARKASAARLCVSPYSYPAKLNMAYPKVKEDASEEEELAEMGKTKLEALWDKEILGKDQHEVVGVQCVPLENLIYAGGLTSTIDLMVLDMSGTDLDLLLNTKLDEVPEIEMLVVRANGADISNDIAGYFLERNMVMKRVFGANPFVAIYVLTKFDARRDM</sequence>
<dbReference type="AlphaFoldDB" id="A0AAW0USN0"/>
<dbReference type="GO" id="GO:0016197">
    <property type="term" value="P:endosomal transport"/>
    <property type="evidence" value="ECO:0007669"/>
    <property type="project" value="TreeGrafter"/>
</dbReference>
<dbReference type="InterPro" id="IPR006342">
    <property type="entry name" value="FkbM_mtfrase"/>
</dbReference>
<gene>
    <name evidence="3" type="ORF">O3P69_000888</name>
</gene>
<dbReference type="Pfam" id="PF05050">
    <property type="entry name" value="Methyltransf_21"/>
    <property type="match status" value="1"/>
</dbReference>
<feature type="transmembrane region" description="Helical" evidence="1">
    <location>
        <begin position="12"/>
        <end position="36"/>
    </location>
</feature>
<dbReference type="InterPro" id="IPR029063">
    <property type="entry name" value="SAM-dependent_MTases_sf"/>
</dbReference>
<dbReference type="GO" id="GO:0006888">
    <property type="term" value="P:endoplasmic reticulum to Golgi vesicle-mediated transport"/>
    <property type="evidence" value="ECO:0007669"/>
    <property type="project" value="TreeGrafter"/>
</dbReference>